<reference evidence="3" key="1">
    <citation type="submission" date="2016-03" db="EMBL/GenBank/DDBJ databases">
        <title>Mechanisms controlling the formation of the plant cell surface in tip-growing cells are functionally conserved among land plants.</title>
        <authorList>
            <person name="Honkanen S."/>
            <person name="Jones V.A."/>
            <person name="Morieri G."/>
            <person name="Champion C."/>
            <person name="Hetherington A.J."/>
            <person name="Kelly S."/>
            <person name="Saint-Marcoux D."/>
            <person name="Proust H."/>
            <person name="Prescott H."/>
            <person name="Dolan L."/>
        </authorList>
    </citation>
    <scope>NUCLEOTIDE SEQUENCE [LARGE SCALE GENOMIC DNA]</scope>
    <source>
        <tissue evidence="3">Whole gametophyte</tissue>
    </source>
</reference>
<comment type="caution">
    <text evidence="3">The sequence shown here is derived from an EMBL/GenBank/DDBJ whole genome shotgun (WGS) entry which is preliminary data.</text>
</comment>
<dbReference type="GO" id="GO:0000724">
    <property type="term" value="P:double-strand break repair via homologous recombination"/>
    <property type="evidence" value="ECO:0007669"/>
    <property type="project" value="TreeGrafter"/>
</dbReference>
<feature type="compositionally biased region" description="Polar residues" evidence="1">
    <location>
        <begin position="189"/>
        <end position="205"/>
    </location>
</feature>
<dbReference type="GO" id="GO:0008821">
    <property type="term" value="F:crossover junction DNA endonuclease activity"/>
    <property type="evidence" value="ECO:0007669"/>
    <property type="project" value="TreeGrafter"/>
</dbReference>
<evidence type="ECO:0000256" key="1">
    <source>
        <dbReference type="SAM" id="MobiDB-lite"/>
    </source>
</evidence>
<dbReference type="Proteomes" id="UP000077202">
    <property type="component" value="Unassembled WGS sequence"/>
</dbReference>
<name>A0A176VML0_MARPO</name>
<evidence type="ECO:0000313" key="4">
    <source>
        <dbReference type="Proteomes" id="UP000077202"/>
    </source>
</evidence>
<dbReference type="PANTHER" id="PTHR20208">
    <property type="entry name" value="STRUCTURE-SPECIFIC ENDONUCLEASE SUBUNIT SLX1"/>
    <property type="match status" value="1"/>
</dbReference>
<feature type="compositionally biased region" description="Basic and acidic residues" evidence="1">
    <location>
        <begin position="206"/>
        <end position="216"/>
    </location>
</feature>
<proteinExistence type="predicted"/>
<feature type="region of interest" description="Disordered" evidence="1">
    <location>
        <begin position="459"/>
        <end position="485"/>
    </location>
</feature>
<dbReference type="CDD" id="cd10455">
    <property type="entry name" value="GIY-YIG_SLX1"/>
    <property type="match status" value="1"/>
</dbReference>
<keyword evidence="4" id="KW-1185">Reference proteome</keyword>
<dbReference type="GO" id="GO:0017108">
    <property type="term" value="F:5'-flap endonuclease activity"/>
    <property type="evidence" value="ECO:0007669"/>
    <property type="project" value="TreeGrafter"/>
</dbReference>
<dbReference type="InterPro" id="IPR000305">
    <property type="entry name" value="GIY-YIG_endonuc"/>
</dbReference>
<dbReference type="EMBL" id="LVLJ01003268">
    <property type="protein sequence ID" value="OAE22164.1"/>
    <property type="molecule type" value="Genomic_DNA"/>
</dbReference>
<dbReference type="InterPro" id="IPR035901">
    <property type="entry name" value="GIY-YIG_endonuc_sf"/>
</dbReference>
<feature type="region of interest" description="Disordered" evidence="1">
    <location>
        <begin position="149"/>
        <end position="169"/>
    </location>
</feature>
<organism evidence="3 4">
    <name type="scientific">Marchantia polymorpha subsp. ruderalis</name>
    <dbReference type="NCBI Taxonomy" id="1480154"/>
    <lineage>
        <taxon>Eukaryota</taxon>
        <taxon>Viridiplantae</taxon>
        <taxon>Streptophyta</taxon>
        <taxon>Embryophyta</taxon>
        <taxon>Marchantiophyta</taxon>
        <taxon>Marchantiopsida</taxon>
        <taxon>Marchantiidae</taxon>
        <taxon>Marchantiales</taxon>
        <taxon>Marchantiaceae</taxon>
        <taxon>Marchantia</taxon>
    </lineage>
</organism>
<gene>
    <name evidence="3" type="ORF">AXG93_3271s1070</name>
</gene>
<dbReference type="Pfam" id="PF01541">
    <property type="entry name" value="GIY-YIG"/>
    <property type="match status" value="1"/>
</dbReference>
<dbReference type="AlphaFoldDB" id="A0A176VML0"/>
<protein>
    <recommendedName>
        <fullName evidence="2">GIY-YIG domain-containing protein</fullName>
    </recommendedName>
</protein>
<dbReference type="PANTHER" id="PTHR20208:SF10">
    <property type="entry name" value="STRUCTURE-SPECIFIC ENDONUCLEASE SUBUNIT SLX1"/>
    <property type="match status" value="1"/>
</dbReference>
<feature type="domain" description="GIY-YIG" evidence="2">
    <location>
        <begin position="1"/>
        <end position="83"/>
    </location>
</feature>
<dbReference type="InterPro" id="IPR050381">
    <property type="entry name" value="SLX1_endonuclease"/>
</dbReference>
<dbReference type="GO" id="GO:0033557">
    <property type="term" value="C:Slx1-Slx4 complex"/>
    <property type="evidence" value="ECO:0007669"/>
    <property type="project" value="TreeGrafter"/>
</dbReference>
<dbReference type="Gene3D" id="3.40.1440.10">
    <property type="entry name" value="GIY-YIG endonuclease"/>
    <property type="match status" value="1"/>
</dbReference>
<sequence>MTHACYLLRSLNPRYRSRFYIGCTVDPRRRLRQHNGELAQGARLTKEKRPWEMVLCVYGFSSHVAALQFEWAWQHPLKSLAVREAAGGMPSLKGVPGMVRLVCTMVTLPEWQSLNLTIQFITSTYLQHRQGAPALPPQMRLFVAPMHALPGKDSDDEGDEISGCPDTLSQNELLEDDCDLNVVTSPLTRAFTSGPTDKPGQSTSSEIRRRSPSYDEIQGKKIRITKGSLETSVEESEPLQKESHRVYSPVSETELFDWRKFDDRLCASRLCPTFDDTDCAVSSQGPLSDFETFLDETHRSYYVDLDDLQGHSGLDRLERRASRKTGLETSKLREPVDGLTDDIGCLTTEDDALDSRILEKYVLEVREERRSGSHLAAGEESSRIHRRADCLLTKARNSEFLDSSSDSSDRSRLSTGVGVEAVSTSFDKKFRIFSEPPRDSRDSDSDVEEITLEEFKPVQRRPKPQTTGRLGIRVPGAGDDHCDSTSSRFAASLSTEDHYVLDKEANVGSSKASFQEVHDISVIDSDPPRELAAVRGPTSSKCRKEVSLKVLTDISHNSKSVNRNVTGQNRLCRKLATKPWEDAKQKAVVFDSDDDLREISALEFAHADIAD</sequence>
<evidence type="ECO:0000259" key="2">
    <source>
        <dbReference type="PROSITE" id="PS50164"/>
    </source>
</evidence>
<accession>A0A176VML0</accession>
<feature type="region of interest" description="Disordered" evidence="1">
    <location>
        <begin position="189"/>
        <end position="216"/>
    </location>
</feature>
<evidence type="ECO:0000313" key="3">
    <source>
        <dbReference type="EMBL" id="OAE22164.1"/>
    </source>
</evidence>
<dbReference type="PROSITE" id="PS50164">
    <property type="entry name" value="GIY_YIG"/>
    <property type="match status" value="1"/>
</dbReference>